<organism evidence="1 2">
    <name type="scientific">Geofilum rubicundum JCM 15548</name>
    <dbReference type="NCBI Taxonomy" id="1236989"/>
    <lineage>
        <taxon>Bacteria</taxon>
        <taxon>Pseudomonadati</taxon>
        <taxon>Bacteroidota</taxon>
        <taxon>Bacteroidia</taxon>
        <taxon>Marinilabiliales</taxon>
        <taxon>Marinilabiliaceae</taxon>
        <taxon>Geofilum</taxon>
    </lineage>
</organism>
<dbReference type="EMBL" id="BAZW01000003">
    <property type="protein sequence ID" value="GAO28444.1"/>
    <property type="molecule type" value="Genomic_DNA"/>
</dbReference>
<reference evidence="1 2" key="1">
    <citation type="journal article" date="2015" name="Microbes Environ.">
        <title>Distribution and evolution of nitrogen fixation genes in the phylum bacteroidetes.</title>
        <authorList>
            <person name="Inoue J."/>
            <person name="Oshima K."/>
            <person name="Suda W."/>
            <person name="Sakamoto M."/>
            <person name="Iino T."/>
            <person name="Noda S."/>
            <person name="Hongoh Y."/>
            <person name="Hattori M."/>
            <person name="Ohkuma M."/>
        </authorList>
    </citation>
    <scope>NUCLEOTIDE SEQUENCE [LARGE SCALE GENOMIC DNA]</scope>
    <source>
        <strain evidence="1">JCM 15548</strain>
    </source>
</reference>
<evidence type="ECO:0008006" key="3">
    <source>
        <dbReference type="Google" id="ProtNLM"/>
    </source>
</evidence>
<dbReference type="Proteomes" id="UP000032900">
    <property type="component" value="Unassembled WGS sequence"/>
</dbReference>
<accession>A0A0E9LT81</accession>
<evidence type="ECO:0000313" key="1">
    <source>
        <dbReference type="EMBL" id="GAO28444.1"/>
    </source>
</evidence>
<protein>
    <recommendedName>
        <fullName evidence="3">STAS/SEC14 domain-containing protein</fullName>
    </recommendedName>
</protein>
<evidence type="ECO:0000313" key="2">
    <source>
        <dbReference type="Proteomes" id="UP000032900"/>
    </source>
</evidence>
<dbReference type="AlphaFoldDB" id="A0A0E9LT81"/>
<dbReference type="STRING" id="1236989.JCM15548_1540"/>
<name>A0A0E9LT81_9BACT</name>
<dbReference type="RefSeq" id="WP_062122257.1">
    <property type="nucleotide sequence ID" value="NZ_BAZW01000003.1"/>
</dbReference>
<keyword evidence="2" id="KW-1185">Reference proteome</keyword>
<gene>
    <name evidence="1" type="ORF">JCM15548_1540</name>
</gene>
<comment type="caution">
    <text evidence="1">The sequence shown here is derived from an EMBL/GenBank/DDBJ whole genome shotgun (WGS) entry which is preliminary data.</text>
</comment>
<sequence length="128" mass="14380">MNVFSSPVIALEYDDIKKVLYQNWNGFASSIQFREGIDQSLAFVKNNEVKYIVSNTSAQRPVGPEDSKYAASVMPHLFANGVKAMAFIMPKNVITKLALSSFAKDQGMPPNVKYFDDLAEAEKWLFTF</sequence>
<dbReference type="OrthoDB" id="1120511at2"/>
<proteinExistence type="predicted"/>